<comment type="similarity">
    <text evidence="1">Belongs to the glycosyl hydrolase 16 family.</text>
</comment>
<evidence type="ECO:0000313" key="4">
    <source>
        <dbReference type="Proteomes" id="UP000295375"/>
    </source>
</evidence>
<dbReference type="Gene3D" id="2.60.120.200">
    <property type="match status" value="1"/>
</dbReference>
<gene>
    <name evidence="3" type="ORF">EV696_101311</name>
</gene>
<dbReference type="AlphaFoldDB" id="A0A4V3D8D8"/>
<dbReference type="Pfam" id="PF00722">
    <property type="entry name" value="Glyco_hydro_16"/>
    <property type="match status" value="1"/>
</dbReference>
<keyword evidence="4" id="KW-1185">Reference proteome</keyword>
<protein>
    <submittedName>
        <fullName evidence="3">Glycosyl hydrolase family 16</fullName>
    </submittedName>
</protein>
<dbReference type="SUPFAM" id="SSF49899">
    <property type="entry name" value="Concanavalin A-like lectins/glucanases"/>
    <property type="match status" value="1"/>
</dbReference>
<name>A0A4V3D8D8_9GAMM</name>
<dbReference type="InterPro" id="IPR050546">
    <property type="entry name" value="Glycosyl_Hydrlase_16"/>
</dbReference>
<reference evidence="3 4" key="1">
    <citation type="submission" date="2019-03" db="EMBL/GenBank/DDBJ databases">
        <title>Genomic Encyclopedia of Type Strains, Phase IV (KMG-IV): sequencing the most valuable type-strain genomes for metagenomic binning, comparative biology and taxonomic classification.</title>
        <authorList>
            <person name="Goeker M."/>
        </authorList>
    </citation>
    <scope>NUCLEOTIDE SEQUENCE [LARGE SCALE GENOMIC DNA]</scope>
    <source>
        <strain evidence="3 4">DSM 103792</strain>
    </source>
</reference>
<proteinExistence type="inferred from homology"/>
<evidence type="ECO:0000313" key="3">
    <source>
        <dbReference type="EMBL" id="TDQ51337.1"/>
    </source>
</evidence>
<dbReference type="EMBL" id="SNYM01000001">
    <property type="protein sequence ID" value="TDQ51337.1"/>
    <property type="molecule type" value="Genomic_DNA"/>
</dbReference>
<organism evidence="3 4">
    <name type="scientific">Permianibacter aggregans</name>
    <dbReference type="NCBI Taxonomy" id="1510150"/>
    <lineage>
        <taxon>Bacteria</taxon>
        <taxon>Pseudomonadati</taxon>
        <taxon>Pseudomonadota</taxon>
        <taxon>Gammaproteobacteria</taxon>
        <taxon>Pseudomonadales</taxon>
        <taxon>Pseudomonadaceae</taxon>
        <taxon>Permianibacter</taxon>
    </lineage>
</organism>
<dbReference type="InterPro" id="IPR013320">
    <property type="entry name" value="ConA-like_dom_sf"/>
</dbReference>
<comment type="caution">
    <text evidence="3">The sequence shown here is derived from an EMBL/GenBank/DDBJ whole genome shotgun (WGS) entry which is preliminary data.</text>
</comment>
<dbReference type="InterPro" id="IPR000757">
    <property type="entry name" value="Beta-glucanase-like"/>
</dbReference>
<dbReference type="PANTHER" id="PTHR10963:SF55">
    <property type="entry name" value="GLYCOSIDE HYDROLASE FAMILY 16 PROTEIN"/>
    <property type="match status" value="1"/>
</dbReference>
<dbReference type="Proteomes" id="UP000295375">
    <property type="component" value="Unassembled WGS sequence"/>
</dbReference>
<dbReference type="PROSITE" id="PS51257">
    <property type="entry name" value="PROKAR_LIPOPROTEIN"/>
    <property type="match status" value="1"/>
</dbReference>
<evidence type="ECO:0000256" key="1">
    <source>
        <dbReference type="ARBA" id="ARBA00006865"/>
    </source>
</evidence>
<dbReference type="PANTHER" id="PTHR10963">
    <property type="entry name" value="GLYCOSYL HYDROLASE-RELATED"/>
    <property type="match status" value="1"/>
</dbReference>
<evidence type="ECO:0000259" key="2">
    <source>
        <dbReference type="PROSITE" id="PS51762"/>
    </source>
</evidence>
<dbReference type="OrthoDB" id="9809583at2"/>
<dbReference type="PROSITE" id="PS51762">
    <property type="entry name" value="GH16_2"/>
    <property type="match status" value="1"/>
</dbReference>
<dbReference type="GO" id="GO:0005975">
    <property type="term" value="P:carbohydrate metabolic process"/>
    <property type="evidence" value="ECO:0007669"/>
    <property type="project" value="InterPro"/>
</dbReference>
<keyword evidence="3" id="KW-0378">Hydrolase</keyword>
<accession>A0A4V3D8D8</accession>
<dbReference type="GO" id="GO:0004553">
    <property type="term" value="F:hydrolase activity, hydrolyzing O-glycosyl compounds"/>
    <property type="evidence" value="ECO:0007669"/>
    <property type="project" value="InterPro"/>
</dbReference>
<sequence>MKSRGTGYSIHVLRSLMLVIPLFGLLACGTSSTSTETSPSPINGGTENWQLVWSDEFDGNAIDTRKWSLEINCWGGGNNEQQCYTDRASNAFLRDGLLHIVARKESYTGPSENEDSPDYLSSPLRTLPYTSARLRTKHKGDWKFGRFEIRAKLPFGQGTWPAIWMLPTDNIYGNWAASGEIDIMEAVNLKTQTDAAGTPTGKREARVHGTLHYGKAWPGNVYKGFPYELPNGQNPADDFHVYALEWHDGVMHWYVDGIKYATQTSSTWYTQYPDQNGTLITGAGSAPFDQRFHLLLNLAVGGNWAGNVNQGGVDDTVFPQSFLIDYARVYQKHPPAR</sequence>
<feature type="domain" description="GH16" evidence="2">
    <location>
        <begin position="33"/>
        <end position="335"/>
    </location>
</feature>
<dbReference type="CDD" id="cd08023">
    <property type="entry name" value="GH16_laminarinase_like"/>
    <property type="match status" value="1"/>
</dbReference>